<dbReference type="Proteomes" id="UP000535589">
    <property type="component" value="Unassembled WGS sequence"/>
</dbReference>
<reference evidence="2 3" key="1">
    <citation type="submission" date="2020-04" db="EMBL/GenBank/DDBJ databases">
        <title>Vibrio sp. SM6, a novel species isolated from seawater.</title>
        <authorList>
            <person name="Wang X."/>
        </authorList>
    </citation>
    <scope>NUCLEOTIDE SEQUENCE [LARGE SCALE GENOMIC DNA]</scope>
    <source>
        <strain evidence="2 3">SM6</strain>
    </source>
</reference>
<dbReference type="Gene3D" id="2.60.40.1890">
    <property type="entry name" value="PCu(A)C copper chaperone"/>
    <property type="match status" value="1"/>
</dbReference>
<feature type="chain" id="PRO_5031181098" evidence="1">
    <location>
        <begin position="20"/>
        <end position="146"/>
    </location>
</feature>
<evidence type="ECO:0000313" key="2">
    <source>
        <dbReference type="EMBL" id="NLS11842.1"/>
    </source>
</evidence>
<dbReference type="EMBL" id="JABAIK010000002">
    <property type="protein sequence ID" value="NLS11842.1"/>
    <property type="molecule type" value="Genomic_DNA"/>
</dbReference>
<feature type="signal peptide" evidence="1">
    <location>
        <begin position="1"/>
        <end position="19"/>
    </location>
</feature>
<dbReference type="Pfam" id="PF04314">
    <property type="entry name" value="PCuAC"/>
    <property type="match status" value="1"/>
</dbReference>
<keyword evidence="1" id="KW-0732">Signal</keyword>
<dbReference type="PANTHER" id="PTHR36302">
    <property type="entry name" value="BLR7088 PROTEIN"/>
    <property type="match status" value="1"/>
</dbReference>
<name>A0A7X8YFZ9_9VIBR</name>
<dbReference type="InterPro" id="IPR007410">
    <property type="entry name" value="LpqE-like"/>
</dbReference>
<sequence length="146" mass="15755">MKSLITLLFVVCFAPTLYANTLTINDAYARAMAPGAITSAVFGVIDNPSDKTVEIIRATTPAAGHVELHTVEMEGDVMKMRQVDKFTVPAHGALILKPGGFHIMLFDLVSPLATGQTIEVTITFKSGKTQTFRAPVKKVMHGMKHG</sequence>
<organism evidence="2 3">
    <name type="scientific">Vibrio agarilyticus</name>
    <dbReference type="NCBI Taxonomy" id="2726741"/>
    <lineage>
        <taxon>Bacteria</taxon>
        <taxon>Pseudomonadati</taxon>
        <taxon>Pseudomonadota</taxon>
        <taxon>Gammaproteobacteria</taxon>
        <taxon>Vibrionales</taxon>
        <taxon>Vibrionaceae</taxon>
        <taxon>Vibrio</taxon>
    </lineage>
</organism>
<proteinExistence type="predicted"/>
<keyword evidence="3" id="KW-1185">Reference proteome</keyword>
<dbReference type="InterPro" id="IPR058248">
    <property type="entry name" value="Lxx211020-like"/>
</dbReference>
<gene>
    <name evidence="2" type="ORF">HGP28_02920</name>
</gene>
<protein>
    <submittedName>
        <fullName evidence="2">Copper chaperone PCu(A)C</fullName>
    </submittedName>
</protein>
<comment type="caution">
    <text evidence="2">The sequence shown here is derived from an EMBL/GenBank/DDBJ whole genome shotgun (WGS) entry which is preliminary data.</text>
</comment>
<evidence type="ECO:0000313" key="3">
    <source>
        <dbReference type="Proteomes" id="UP000535589"/>
    </source>
</evidence>
<dbReference type="RefSeq" id="WP_168834941.1">
    <property type="nucleotide sequence ID" value="NZ_JABAIK010000002.1"/>
</dbReference>
<accession>A0A7X8YFZ9</accession>
<dbReference type="SUPFAM" id="SSF110087">
    <property type="entry name" value="DR1885-like metal-binding protein"/>
    <property type="match status" value="1"/>
</dbReference>
<dbReference type="InterPro" id="IPR036182">
    <property type="entry name" value="PCuAC_sf"/>
</dbReference>
<evidence type="ECO:0000256" key="1">
    <source>
        <dbReference type="SAM" id="SignalP"/>
    </source>
</evidence>
<dbReference type="AlphaFoldDB" id="A0A7X8YFZ9"/>
<dbReference type="PANTHER" id="PTHR36302:SF1">
    <property type="entry name" value="COPPER CHAPERONE PCU(A)C"/>
    <property type="match status" value="1"/>
</dbReference>